<dbReference type="Gene3D" id="2.60.120.40">
    <property type="match status" value="1"/>
</dbReference>
<dbReference type="AlphaFoldDB" id="A0A2T7NDH9"/>
<organism evidence="2 3">
    <name type="scientific">Pomacea canaliculata</name>
    <name type="common">Golden apple snail</name>
    <dbReference type="NCBI Taxonomy" id="400727"/>
    <lineage>
        <taxon>Eukaryota</taxon>
        <taxon>Metazoa</taxon>
        <taxon>Spiralia</taxon>
        <taxon>Lophotrochozoa</taxon>
        <taxon>Mollusca</taxon>
        <taxon>Gastropoda</taxon>
        <taxon>Caenogastropoda</taxon>
        <taxon>Architaenioglossa</taxon>
        <taxon>Ampullarioidea</taxon>
        <taxon>Ampullariidae</taxon>
        <taxon>Pomacea</taxon>
    </lineage>
</organism>
<protein>
    <submittedName>
        <fullName evidence="2">Uncharacterized protein</fullName>
    </submittedName>
</protein>
<dbReference type="SUPFAM" id="SSF49842">
    <property type="entry name" value="TNF-like"/>
    <property type="match status" value="1"/>
</dbReference>
<name>A0A2T7NDH9_POMCA</name>
<gene>
    <name evidence="2" type="ORF">C0Q70_19713</name>
</gene>
<feature type="region of interest" description="Disordered" evidence="1">
    <location>
        <begin position="1"/>
        <end position="21"/>
    </location>
</feature>
<keyword evidence="3" id="KW-1185">Reference proteome</keyword>
<evidence type="ECO:0000256" key="1">
    <source>
        <dbReference type="SAM" id="MobiDB-lite"/>
    </source>
</evidence>
<dbReference type="EMBL" id="PZQS01000013">
    <property type="protein sequence ID" value="PVD19228.1"/>
    <property type="molecule type" value="Genomic_DNA"/>
</dbReference>
<dbReference type="InterPro" id="IPR008983">
    <property type="entry name" value="Tumour_necrosis_fac-like_dom"/>
</dbReference>
<evidence type="ECO:0000313" key="2">
    <source>
        <dbReference type="EMBL" id="PVD19228.1"/>
    </source>
</evidence>
<sequence length="124" mass="13725">MSEVEGMKANQTKESNLPQRPKVAFLGKFPYQDGGIRIPASAPLNFTEVFDIGNGFEEGEGVYTVPYSGVYLINFQVFPYQSKDNLVDLKMNGNTLPLLATRYATNHRAAQPVSLNAMPRHATD</sequence>
<dbReference type="Proteomes" id="UP000245119">
    <property type="component" value="Linkage Group LG13"/>
</dbReference>
<feature type="compositionally biased region" description="Polar residues" evidence="1">
    <location>
        <begin position="9"/>
        <end position="18"/>
    </location>
</feature>
<accession>A0A2T7NDH9</accession>
<comment type="caution">
    <text evidence="2">The sequence shown here is derived from an EMBL/GenBank/DDBJ whole genome shotgun (WGS) entry which is preliminary data.</text>
</comment>
<evidence type="ECO:0000313" key="3">
    <source>
        <dbReference type="Proteomes" id="UP000245119"/>
    </source>
</evidence>
<proteinExistence type="predicted"/>
<reference evidence="2 3" key="1">
    <citation type="submission" date="2018-04" db="EMBL/GenBank/DDBJ databases">
        <title>The genome of golden apple snail Pomacea canaliculata provides insight into stress tolerance and invasive adaptation.</title>
        <authorList>
            <person name="Liu C."/>
            <person name="Liu B."/>
            <person name="Ren Y."/>
            <person name="Zhang Y."/>
            <person name="Wang H."/>
            <person name="Li S."/>
            <person name="Jiang F."/>
            <person name="Yin L."/>
            <person name="Zhang G."/>
            <person name="Qian W."/>
            <person name="Fan W."/>
        </authorList>
    </citation>
    <scope>NUCLEOTIDE SEQUENCE [LARGE SCALE GENOMIC DNA]</scope>
    <source>
        <strain evidence="2">SZHN2017</strain>
        <tissue evidence="2">Muscle</tissue>
    </source>
</reference>